<dbReference type="RefSeq" id="XP_002502656.1">
    <property type="nucleotide sequence ID" value="XM_002502610.1"/>
</dbReference>
<dbReference type="PANTHER" id="PTHR43941:SF1">
    <property type="entry name" value="STRUCTURAL MAINTENANCE OF CHROMOSOMES PROTEIN 2"/>
    <property type="match status" value="1"/>
</dbReference>
<feature type="compositionally biased region" description="Acidic residues" evidence="2">
    <location>
        <begin position="254"/>
        <end position="264"/>
    </location>
</feature>
<protein>
    <submittedName>
        <fullName evidence="3">Uncharacterized protein</fullName>
    </submittedName>
</protein>
<dbReference type="GeneID" id="8243569"/>
<feature type="compositionally biased region" description="Low complexity" evidence="2">
    <location>
        <begin position="141"/>
        <end position="160"/>
    </location>
</feature>
<gene>
    <name evidence="3" type="ORF">MICPUN_58873</name>
</gene>
<dbReference type="Proteomes" id="UP000002009">
    <property type="component" value="Chromosome 5"/>
</dbReference>
<feature type="compositionally biased region" description="Polar residues" evidence="2">
    <location>
        <begin position="428"/>
        <end position="439"/>
    </location>
</feature>
<feature type="region of interest" description="Disordered" evidence="2">
    <location>
        <begin position="234"/>
        <end position="266"/>
    </location>
</feature>
<dbReference type="EMBL" id="CP001326">
    <property type="protein sequence ID" value="ACO63914.1"/>
    <property type="molecule type" value="Genomic_DNA"/>
</dbReference>
<reference evidence="3 4" key="1">
    <citation type="journal article" date="2009" name="Science">
        <title>Green evolution and dynamic adaptations revealed by genomes of the marine picoeukaryotes Micromonas.</title>
        <authorList>
            <person name="Worden A.Z."/>
            <person name="Lee J.H."/>
            <person name="Mock T."/>
            <person name="Rouze P."/>
            <person name="Simmons M.P."/>
            <person name="Aerts A.L."/>
            <person name="Allen A.E."/>
            <person name="Cuvelier M.L."/>
            <person name="Derelle E."/>
            <person name="Everett M.V."/>
            <person name="Foulon E."/>
            <person name="Grimwood J."/>
            <person name="Gundlach H."/>
            <person name="Henrissat B."/>
            <person name="Napoli C."/>
            <person name="McDonald S.M."/>
            <person name="Parker M.S."/>
            <person name="Rombauts S."/>
            <person name="Salamov A."/>
            <person name="Von Dassow P."/>
            <person name="Badger J.H."/>
            <person name="Coutinho P.M."/>
            <person name="Demir E."/>
            <person name="Dubchak I."/>
            <person name="Gentemann C."/>
            <person name="Eikrem W."/>
            <person name="Gready J.E."/>
            <person name="John U."/>
            <person name="Lanier W."/>
            <person name="Lindquist E.A."/>
            <person name="Lucas S."/>
            <person name="Mayer K.F."/>
            <person name="Moreau H."/>
            <person name="Not F."/>
            <person name="Otillar R."/>
            <person name="Panaud O."/>
            <person name="Pangilinan J."/>
            <person name="Paulsen I."/>
            <person name="Piegu B."/>
            <person name="Poliakov A."/>
            <person name="Robbens S."/>
            <person name="Schmutz J."/>
            <person name="Toulza E."/>
            <person name="Wyss T."/>
            <person name="Zelensky A."/>
            <person name="Zhou K."/>
            <person name="Armbrust E.V."/>
            <person name="Bhattacharya D."/>
            <person name="Goodenough U.W."/>
            <person name="Van de Peer Y."/>
            <person name="Grigoriev I.V."/>
        </authorList>
    </citation>
    <scope>NUCLEOTIDE SEQUENCE [LARGE SCALE GENOMIC DNA]</scope>
    <source>
        <strain evidence="4">RCC299 / NOUM17</strain>
    </source>
</reference>
<feature type="region of interest" description="Disordered" evidence="2">
    <location>
        <begin position="136"/>
        <end position="205"/>
    </location>
</feature>
<feature type="compositionally biased region" description="Low complexity" evidence="2">
    <location>
        <begin position="1175"/>
        <end position="1191"/>
    </location>
</feature>
<evidence type="ECO:0000256" key="2">
    <source>
        <dbReference type="SAM" id="MobiDB-lite"/>
    </source>
</evidence>
<dbReference type="STRING" id="296587.C1E739"/>
<feature type="compositionally biased region" description="Basic residues" evidence="2">
    <location>
        <begin position="183"/>
        <end position="194"/>
    </location>
</feature>
<feature type="compositionally biased region" description="Low complexity" evidence="2">
    <location>
        <begin position="1289"/>
        <end position="1302"/>
    </location>
</feature>
<feature type="compositionally biased region" description="Basic and acidic residues" evidence="2">
    <location>
        <begin position="1376"/>
        <end position="1386"/>
    </location>
</feature>
<sequence>MPSSAFAGGDAGRRPLRELQRSADGHRPAARRRDARVKASAKDDDAAPARALEDPALRSSLQGLAERILAEAPSRDDDDDDNDGENDDDDAGGDANLRGETGDVEATSRKKMADHALAYAVANSTAVNARGAVLAGRVGRIARSTAASRARSRSATPSPERGGRRPGWRPNGAPRDDDDDKRLGRHRRGRRGGSGRRASPEVRACAEATDRLVAAVTRQRAATAARGLVFEDASAEATEGADDDAPSCVSSLSESEDGEIDDGVDGSVRGILRGFADAATTMPDPSEPSPDSSVRLDATQQLHATSLDPPTCDDAYLAAKSFADELRGVSASAARVVAERLGRCEHDRAQLARHLEETKRRLETAVSFAAEVRDVCAAKDEAIAAKEAELAEARAALAAAAARTLASSLLPSKPVTTNREEEAPPGEETNSSPGDSNSKAALTLTPAATYAADLEEELRATRAAHAEERTALERTMAAKDEANAESTARMEKERERARAALRDAEMELQEALGDVTRLRRALSESKDANKSAEDVAAAESKMVDELRGRCRELEDEKGVLEARLRTATAEANGEADARADASADKRAAREDLAVLKGSLDSLRAELDGERAVAQKAERARAEVNGRLFQLTAEADGLRRRLASAKEECEAQRRSAEAARCLAKTAKKEEAPLREELAAVKENGEELVAELAATRLQLAASERSRKASQKALTEKDEECAGAKADALRLDDEVKRLESELAKVGVAEKIREREALRALQEREWERGEANADHARVLRDATTRAEDAERECQSLRKRSEEAEARADAAENRTRDVETRIEHLERSAKDSARASKGSSLTAEINSALRQELEELGLELATAREETEARLAERDRVRADLKVQNEEFAKLEAALGRAEARAGDAEAAHAASARTVDSLRTELTQMARKIAELELAAEAAFVERSNLARNTEALERELAEVKTAKETLEGETWALREELAEATIVRLERAAAGGSDVSPAAGDASADVADDAASADVADDVASADVVDDVAVEAPEAKKGRPAPRTPILADGRSSVSSLSFSVSGTSPIASGTYPVTPAEDVTAAMAATAAAREETANAEAQLEQIAEALVRAEVSLSERDARCEDLRREVDVANGKAAAAEHRAAVAERGASAARAELGLALERVAKERTRAAAAESQLSSAKRLLAEASSASRRAPGDSPPGAEAGSPTAPQTTPATPNDELALRQRLRESVYEIELLRAKVRVMEAKAEVGGREGLAEDASFEGGDGASFDGDDGGDVSFEGGECAEARASSSSTTPSEVSPMSRALGLSVTGETTPTLSADATTQPATTQPSPATPAVSESDDGSGSSFHGFTDPKLKRMLQEEEDGTMSPYVFPGWRRDGERDASS</sequence>
<feature type="region of interest" description="Disordered" evidence="2">
    <location>
        <begin position="410"/>
        <end position="440"/>
    </location>
</feature>
<name>C1E739_MICCC</name>
<organism evidence="3 4">
    <name type="scientific">Micromonas commoda (strain RCC299 / NOUM17 / CCMP2709)</name>
    <name type="common">Picoplanktonic green alga</name>
    <dbReference type="NCBI Taxonomy" id="296587"/>
    <lineage>
        <taxon>Eukaryota</taxon>
        <taxon>Viridiplantae</taxon>
        <taxon>Chlorophyta</taxon>
        <taxon>Mamiellophyceae</taxon>
        <taxon>Mamiellales</taxon>
        <taxon>Mamiellaceae</taxon>
        <taxon>Micromonas</taxon>
    </lineage>
</organism>
<feature type="compositionally biased region" description="Basic and acidic residues" evidence="2">
    <location>
        <begin position="1352"/>
        <end position="1361"/>
    </location>
</feature>
<feature type="coiled-coil region" evidence="1">
    <location>
        <begin position="1084"/>
        <end position="1139"/>
    </location>
</feature>
<feature type="coiled-coil region" evidence="1">
    <location>
        <begin position="451"/>
        <end position="661"/>
    </location>
</feature>
<feature type="region of interest" description="Disordered" evidence="2">
    <location>
        <begin position="1246"/>
        <end position="1386"/>
    </location>
</feature>
<feature type="compositionally biased region" description="Low complexity" evidence="2">
    <location>
        <begin position="1205"/>
        <end position="1215"/>
    </location>
</feature>
<feature type="compositionally biased region" description="Low complexity" evidence="2">
    <location>
        <begin position="1318"/>
        <end position="1347"/>
    </location>
</feature>
<feature type="compositionally biased region" description="Basic and acidic residues" evidence="2">
    <location>
        <begin position="773"/>
        <end position="829"/>
    </location>
</feature>
<dbReference type="PANTHER" id="PTHR43941">
    <property type="entry name" value="STRUCTURAL MAINTENANCE OF CHROMOSOMES PROTEIN 2"/>
    <property type="match status" value="1"/>
</dbReference>
<accession>C1E739</accession>
<dbReference type="InParanoid" id="C1E739"/>
<feature type="region of interest" description="Disordered" evidence="2">
    <location>
        <begin position="1165"/>
        <end position="1222"/>
    </location>
</feature>
<feature type="compositionally biased region" description="Basic and acidic residues" evidence="2">
    <location>
        <begin position="36"/>
        <end position="56"/>
    </location>
</feature>
<feature type="region of interest" description="Disordered" evidence="2">
    <location>
        <begin position="773"/>
        <end position="836"/>
    </location>
</feature>
<keyword evidence="4" id="KW-1185">Reference proteome</keyword>
<evidence type="ECO:0000256" key="1">
    <source>
        <dbReference type="SAM" id="Coils"/>
    </source>
</evidence>
<proteinExistence type="predicted"/>
<keyword evidence="1" id="KW-0175">Coiled coil</keyword>
<dbReference type="KEGG" id="mis:MICPUN_58873"/>
<feature type="coiled-coil region" evidence="1">
    <location>
        <begin position="376"/>
        <end position="403"/>
    </location>
</feature>
<feature type="compositionally biased region" description="Basic and acidic residues" evidence="2">
    <location>
        <begin position="11"/>
        <end position="27"/>
    </location>
</feature>
<evidence type="ECO:0000313" key="3">
    <source>
        <dbReference type="EMBL" id="ACO63914.1"/>
    </source>
</evidence>
<evidence type="ECO:0000313" key="4">
    <source>
        <dbReference type="Proteomes" id="UP000002009"/>
    </source>
</evidence>
<feature type="compositionally biased region" description="Acidic residues" evidence="2">
    <location>
        <begin position="76"/>
        <end position="92"/>
    </location>
</feature>
<feature type="region of interest" description="Disordered" evidence="2">
    <location>
        <begin position="1"/>
        <end position="109"/>
    </location>
</feature>